<keyword evidence="3" id="KW-1185">Reference proteome</keyword>
<organism evidence="1 4">
    <name type="scientific">Adineta ricciae</name>
    <name type="common">Rotifer</name>
    <dbReference type="NCBI Taxonomy" id="249248"/>
    <lineage>
        <taxon>Eukaryota</taxon>
        <taxon>Metazoa</taxon>
        <taxon>Spiralia</taxon>
        <taxon>Gnathifera</taxon>
        <taxon>Rotifera</taxon>
        <taxon>Eurotatoria</taxon>
        <taxon>Bdelloidea</taxon>
        <taxon>Adinetida</taxon>
        <taxon>Adinetidae</taxon>
        <taxon>Adineta</taxon>
    </lineage>
</organism>
<evidence type="ECO:0000313" key="3">
    <source>
        <dbReference type="Proteomes" id="UP000663828"/>
    </source>
</evidence>
<dbReference type="Proteomes" id="UP000663852">
    <property type="component" value="Unassembled WGS sequence"/>
</dbReference>
<dbReference type="EMBL" id="CAJNOJ010000344">
    <property type="protein sequence ID" value="CAF1409624.1"/>
    <property type="molecule type" value="Genomic_DNA"/>
</dbReference>
<evidence type="ECO:0000313" key="4">
    <source>
        <dbReference type="Proteomes" id="UP000663852"/>
    </source>
</evidence>
<comment type="caution">
    <text evidence="1">The sequence shown here is derived from an EMBL/GenBank/DDBJ whole genome shotgun (WGS) entry which is preliminary data.</text>
</comment>
<accession>A0A815LN13</accession>
<sequence length="99" mass="11434">MAPSLRKRGNPKLIKRHAPYRKLIIPAVQFWNPENKASQATSILRIINWIQRFGNCGNGPHSKFGQKCIRRAVFQNVRSGLLKRRKGSFLLVKKNQILK</sequence>
<dbReference type="EMBL" id="CAJNOR010007233">
    <property type="protein sequence ID" value="CAF1613378.1"/>
    <property type="molecule type" value="Genomic_DNA"/>
</dbReference>
<dbReference type="Proteomes" id="UP000663828">
    <property type="component" value="Unassembled WGS sequence"/>
</dbReference>
<name>A0A815LN13_ADIRI</name>
<gene>
    <name evidence="1" type="ORF">EDS130_LOCUS36622</name>
    <name evidence="2" type="ORF">XAT740_LOCUS49215</name>
</gene>
<proteinExistence type="predicted"/>
<evidence type="ECO:0000313" key="1">
    <source>
        <dbReference type="EMBL" id="CAF1409624.1"/>
    </source>
</evidence>
<dbReference type="AlphaFoldDB" id="A0A815LN13"/>
<evidence type="ECO:0000313" key="2">
    <source>
        <dbReference type="EMBL" id="CAF1613378.1"/>
    </source>
</evidence>
<protein>
    <submittedName>
        <fullName evidence="1">Uncharacterized protein</fullName>
    </submittedName>
</protein>
<reference evidence="1" key="1">
    <citation type="submission" date="2021-02" db="EMBL/GenBank/DDBJ databases">
        <authorList>
            <person name="Nowell W R."/>
        </authorList>
    </citation>
    <scope>NUCLEOTIDE SEQUENCE</scope>
</reference>